<sequence>MPEVLTMPPVNVLAEPATADTGFLGTPPILGNNVISDALDILAGLVRIAAERADAKFQEMKKRADYARQCTALAAKVQSVISDFQGKDPGSTIKLDQKIIDEFRRLSIPIDGKGIDRWMEERNIGPDSPATLDKWNRIHNRAQGTPLPDGEKMEFFLWVKEKGEKEKFADRGHYEQLKAAADAIGQQGTDQNAQDNLLIQKIVQLFNNLIAMISQLQIMLTEMCRAIINGMK</sequence>
<reference evidence="2" key="1">
    <citation type="submission" date="2019-07" db="EMBL/GenBank/DDBJ databases">
        <title>Chitinimonas sp. nov., isolated from Ny-Alesund, arctica soil.</title>
        <authorList>
            <person name="Xu Q."/>
            <person name="Peng F."/>
        </authorList>
    </citation>
    <scope>NUCLEOTIDE SEQUENCE [LARGE SCALE GENOMIC DNA]</scope>
    <source>
        <strain evidence="2">R3-44</strain>
    </source>
</reference>
<name>A0A516SDS1_9NEIS</name>
<protein>
    <submittedName>
        <fullName evidence="1">Uncharacterized protein</fullName>
    </submittedName>
</protein>
<proteinExistence type="predicted"/>
<accession>A0A516SDS1</accession>
<dbReference type="Pfam" id="PF03433">
    <property type="entry name" value="EspA"/>
    <property type="match status" value="1"/>
</dbReference>
<dbReference type="RefSeq" id="WP_144277703.1">
    <property type="nucleotide sequence ID" value="NZ_CP041730.1"/>
</dbReference>
<evidence type="ECO:0000313" key="1">
    <source>
        <dbReference type="EMBL" id="QDQ26304.1"/>
    </source>
</evidence>
<keyword evidence="2" id="KW-1185">Reference proteome</keyword>
<dbReference type="EMBL" id="CP041730">
    <property type="protein sequence ID" value="QDQ26304.1"/>
    <property type="molecule type" value="Genomic_DNA"/>
</dbReference>
<gene>
    <name evidence="1" type="ORF">FNU76_07980</name>
</gene>
<dbReference type="AlphaFoldDB" id="A0A516SDS1"/>
<dbReference type="InterPro" id="IPR005095">
    <property type="entry name" value="EspA"/>
</dbReference>
<organism evidence="1 2">
    <name type="scientific">Chitinimonas arctica</name>
    <dbReference type="NCBI Taxonomy" id="2594795"/>
    <lineage>
        <taxon>Bacteria</taxon>
        <taxon>Pseudomonadati</taxon>
        <taxon>Pseudomonadota</taxon>
        <taxon>Betaproteobacteria</taxon>
        <taxon>Neisseriales</taxon>
        <taxon>Chitinibacteraceae</taxon>
        <taxon>Chitinimonas</taxon>
    </lineage>
</organism>
<evidence type="ECO:0000313" key="2">
    <source>
        <dbReference type="Proteomes" id="UP000317550"/>
    </source>
</evidence>
<dbReference type="KEGG" id="cari:FNU76_07980"/>
<dbReference type="InterPro" id="IPR035074">
    <property type="entry name" value="EspA/CesA-like"/>
</dbReference>
<dbReference type="SUPFAM" id="SSF116927">
    <property type="entry name" value="EspA/CesA-like"/>
    <property type="match status" value="1"/>
</dbReference>
<dbReference type="Proteomes" id="UP000317550">
    <property type="component" value="Chromosome"/>
</dbReference>